<evidence type="ECO:0000313" key="2">
    <source>
        <dbReference type="Proteomes" id="UP000243774"/>
    </source>
</evidence>
<evidence type="ECO:0000313" key="1">
    <source>
        <dbReference type="EMBL" id="EGD71932.1"/>
    </source>
</evidence>
<proteinExistence type="predicted"/>
<dbReference type="EMBL" id="GL876963">
    <property type="protein sequence ID" value="EGD71932.1"/>
    <property type="molecule type" value="Genomic_DNA"/>
</dbReference>
<protein>
    <submittedName>
        <fullName evidence="1">Uncharacterized protein</fullName>
    </submittedName>
</protein>
<dbReference type="HOGENOM" id="CLU_3210590_0_0_2"/>
<sequence length="44" mass="5047">MLPYDKSMFNVKITETIKKDSNVKSGCVKIDRDINTANTILKWS</sequence>
<dbReference type="AlphaFoldDB" id="F2UU63"/>
<reference evidence="1 2" key="1">
    <citation type="submission" date="2011-03" db="EMBL/GenBank/DDBJ databases">
        <title>A unique three-unit tRNA splicing endonuclease found in ultrasmall Archaea possesses broad substrate specificity.</title>
        <authorList>
            <person name="Fujishima K."/>
            <person name="Sugahara J."/>
            <person name="Miller C.S."/>
            <person name="Baker B.J."/>
            <person name="Di Giulio M."/>
            <person name="Tomita M."/>
            <person name="Banfield J.F."/>
            <person name="Kanai A."/>
        </authorList>
    </citation>
    <scope>NUCLEOTIDE SEQUENCE [LARGE SCALE GENOMIC DNA]</scope>
</reference>
<organism evidence="1 2">
    <name type="scientific">Candidatus Parvarchaeum acidophilus ARMAN-5_'5-way FS'</name>
    <dbReference type="NCBI Taxonomy" id="994838"/>
    <lineage>
        <taxon>Archaea</taxon>
        <taxon>Candidatus Parvarchaeota</taxon>
        <taxon>Candidatus Parvarchaeum</taxon>
    </lineage>
</organism>
<accession>F2UU63</accession>
<name>F2UU63_PARA5</name>
<dbReference type="Proteomes" id="UP000243774">
    <property type="component" value="Unassembled WGS sequence"/>
</dbReference>
<gene>
    <name evidence="1" type="ORF">CSMARM5_0037</name>
</gene>